<dbReference type="Gene3D" id="3.40.50.1000">
    <property type="entry name" value="HAD superfamily/HAD-like"/>
    <property type="match status" value="1"/>
</dbReference>
<dbReference type="InterPro" id="IPR023198">
    <property type="entry name" value="PGP-like_dom2"/>
</dbReference>
<dbReference type="PANTHER" id="PTHR43611">
    <property type="entry name" value="ALPHA-D-GLUCOSE 1-PHOSPHATE PHOSPHATASE"/>
    <property type="match status" value="1"/>
</dbReference>
<dbReference type="AlphaFoldDB" id="A0A174GJA0"/>
<dbReference type="SUPFAM" id="SSF56784">
    <property type="entry name" value="HAD-like"/>
    <property type="match status" value="1"/>
</dbReference>
<dbReference type="Pfam" id="PF00702">
    <property type="entry name" value="Hydrolase"/>
    <property type="match status" value="1"/>
</dbReference>
<dbReference type="PANTHER" id="PTHR43611:SF3">
    <property type="entry name" value="FLAVIN MONONUCLEOTIDE HYDROLASE 1, CHLOROPLATIC"/>
    <property type="match status" value="1"/>
</dbReference>
<dbReference type="InterPro" id="IPR006439">
    <property type="entry name" value="HAD-SF_hydro_IA"/>
</dbReference>
<dbReference type="PRINTS" id="PR00413">
    <property type="entry name" value="HADHALOGNASE"/>
</dbReference>
<dbReference type="NCBIfam" id="TIGR01509">
    <property type="entry name" value="HAD-SF-IA-v3"/>
    <property type="match status" value="1"/>
</dbReference>
<dbReference type="GO" id="GO:0016787">
    <property type="term" value="F:hydrolase activity"/>
    <property type="evidence" value="ECO:0007669"/>
    <property type="project" value="UniProtKB-KW"/>
</dbReference>
<dbReference type="Proteomes" id="UP000095709">
    <property type="component" value="Unassembled WGS sequence"/>
</dbReference>
<dbReference type="CDD" id="cd02603">
    <property type="entry name" value="HAD_sEH-N_like"/>
    <property type="match status" value="1"/>
</dbReference>
<name>A0A174GJA0_9FIRM</name>
<proteinExistence type="predicted"/>
<dbReference type="SFLD" id="SFLDS00003">
    <property type="entry name" value="Haloacid_Dehalogenase"/>
    <property type="match status" value="1"/>
</dbReference>
<dbReference type="EC" id="3.1.3.-" evidence="1"/>
<dbReference type="InterPro" id="IPR023214">
    <property type="entry name" value="HAD_sf"/>
</dbReference>
<gene>
    <name evidence="1" type="primary">yihX</name>
    <name evidence="1" type="ORF">ERS852498_00029</name>
</gene>
<dbReference type="RefSeq" id="WP_055264774.1">
    <property type="nucleotide sequence ID" value="NZ_CAXSRP010000002.1"/>
</dbReference>
<dbReference type="SFLD" id="SFLDG01129">
    <property type="entry name" value="C1.5:_HAD__Beta-PGM__Phosphata"/>
    <property type="match status" value="1"/>
</dbReference>
<dbReference type="EMBL" id="CZAL01000001">
    <property type="protein sequence ID" value="CUO60999.1"/>
    <property type="molecule type" value="Genomic_DNA"/>
</dbReference>
<accession>A0A174GJA0</accession>
<evidence type="ECO:0000313" key="2">
    <source>
        <dbReference type="Proteomes" id="UP000095709"/>
    </source>
</evidence>
<organism evidence="1 2">
    <name type="scientific">Fusicatenibacter saccharivorans</name>
    <dbReference type="NCBI Taxonomy" id="1150298"/>
    <lineage>
        <taxon>Bacteria</taxon>
        <taxon>Bacillati</taxon>
        <taxon>Bacillota</taxon>
        <taxon>Clostridia</taxon>
        <taxon>Lachnospirales</taxon>
        <taxon>Lachnospiraceae</taxon>
        <taxon>Fusicatenibacter</taxon>
    </lineage>
</organism>
<dbReference type="InterPro" id="IPR036412">
    <property type="entry name" value="HAD-like_sf"/>
</dbReference>
<dbReference type="NCBIfam" id="TIGR01549">
    <property type="entry name" value="HAD-SF-IA-v1"/>
    <property type="match status" value="1"/>
</dbReference>
<dbReference type="Gene3D" id="1.10.150.240">
    <property type="entry name" value="Putative phosphatase, domain 2"/>
    <property type="match status" value="1"/>
</dbReference>
<evidence type="ECO:0000313" key="1">
    <source>
        <dbReference type="EMBL" id="CUO60999.1"/>
    </source>
</evidence>
<protein>
    <submittedName>
        <fullName evidence="1">Phosphatase yihX</fullName>
        <ecNumber evidence="1">3.1.3.-</ecNumber>
    </submittedName>
</protein>
<reference evidence="1 2" key="1">
    <citation type="submission" date="2015-09" db="EMBL/GenBank/DDBJ databases">
        <authorList>
            <consortium name="Pathogen Informatics"/>
        </authorList>
    </citation>
    <scope>NUCLEOTIDE SEQUENCE [LARGE SCALE GENOMIC DNA]</scope>
    <source>
        <strain evidence="1 2">2789STDY5834885</strain>
    </source>
</reference>
<keyword evidence="1" id="KW-0378">Hydrolase</keyword>
<sequence>MIDTIIFDVGRVLVNWDYESYLKRFAFGPEKTKAIAAATFEGPYWRQFDRGILAPEEIVKGFCSLAPEYTEEIKEVFAHCEETITPLPYAESWVRSLKEKGYRLYILSNYSGDLFERTKEKMPFLPYMDGTLFSYTCHLTKPEPEIYQHLIQKFSLTPDRCVFLDDTKANVEAAEQAGIHGIHFMGYEDGVAQLKKLGVL</sequence>